<dbReference type="GO" id="GO:0007155">
    <property type="term" value="P:cell adhesion"/>
    <property type="evidence" value="ECO:0007669"/>
    <property type="project" value="InterPro"/>
</dbReference>
<feature type="signal peptide" evidence="6">
    <location>
        <begin position="1"/>
        <end position="21"/>
    </location>
</feature>
<dbReference type="PANTHER" id="PTHR42953">
    <property type="entry name" value="HIGH-AFFINITY ZINC UPTAKE SYSTEM PROTEIN ZNUA-RELATED"/>
    <property type="match status" value="1"/>
</dbReference>
<evidence type="ECO:0000256" key="4">
    <source>
        <dbReference type="RuleBase" id="RU003512"/>
    </source>
</evidence>
<dbReference type="RefSeq" id="WP_010766908.1">
    <property type="nucleotide sequence ID" value="NZ_ASWE01000006.1"/>
</dbReference>
<comment type="caution">
    <text evidence="7">The sequence shown here is derived from an EMBL/GenBank/DDBJ whole genome shotgun (WGS) entry which is preliminary data.</text>
</comment>
<reference evidence="7 8" key="1">
    <citation type="submission" date="2013-02" db="EMBL/GenBank/DDBJ databases">
        <title>The Genome Sequence of Enterococcus phoeniculicola BAA-412.</title>
        <authorList>
            <consortium name="The Broad Institute Genome Sequencing Platform"/>
            <consortium name="The Broad Institute Genome Sequencing Center for Infectious Disease"/>
            <person name="Earl A.M."/>
            <person name="Gilmore M.S."/>
            <person name="Lebreton F."/>
            <person name="Walker B."/>
            <person name="Young S.K."/>
            <person name="Zeng Q."/>
            <person name="Gargeya S."/>
            <person name="Fitzgerald M."/>
            <person name="Haas B."/>
            <person name="Abouelleil A."/>
            <person name="Alvarado L."/>
            <person name="Arachchi H.M."/>
            <person name="Berlin A.M."/>
            <person name="Chapman S.B."/>
            <person name="Dewar J."/>
            <person name="Goldberg J."/>
            <person name="Griggs A."/>
            <person name="Gujja S."/>
            <person name="Hansen M."/>
            <person name="Howarth C."/>
            <person name="Imamovic A."/>
            <person name="Larimer J."/>
            <person name="McCowan C."/>
            <person name="Murphy C."/>
            <person name="Neiman D."/>
            <person name="Pearson M."/>
            <person name="Priest M."/>
            <person name="Roberts A."/>
            <person name="Saif S."/>
            <person name="Shea T."/>
            <person name="Sisk P."/>
            <person name="Sykes S."/>
            <person name="Wortman J."/>
            <person name="Nusbaum C."/>
            <person name="Birren B."/>
        </authorList>
    </citation>
    <scope>NUCLEOTIDE SEQUENCE [LARGE SCALE GENOMIC DNA]</scope>
    <source>
        <strain evidence="7 8">ATCC BAA-412</strain>
    </source>
</reference>
<dbReference type="PRINTS" id="PR00691">
    <property type="entry name" value="ADHESINB"/>
</dbReference>
<dbReference type="SUPFAM" id="SSF53807">
    <property type="entry name" value="Helical backbone' metal receptor"/>
    <property type="match status" value="1"/>
</dbReference>
<dbReference type="STRING" id="154621.RV11_GL001364"/>
<keyword evidence="3 6" id="KW-0732">Signal</keyword>
<keyword evidence="2 4" id="KW-0813">Transport</keyword>
<evidence type="ECO:0000313" key="8">
    <source>
        <dbReference type="Proteomes" id="UP000013785"/>
    </source>
</evidence>
<accession>R3U6R0</accession>
<evidence type="ECO:0000256" key="6">
    <source>
        <dbReference type="SAM" id="SignalP"/>
    </source>
</evidence>
<keyword evidence="5" id="KW-0175">Coiled coil</keyword>
<protein>
    <submittedName>
        <fullName evidence="7">Periplasmic solute binding protein</fullName>
    </submittedName>
</protein>
<dbReference type="InterPro" id="IPR006128">
    <property type="entry name" value="Lipoprotein_PsaA-like"/>
</dbReference>
<dbReference type="CDD" id="cd01017">
    <property type="entry name" value="AdcA"/>
    <property type="match status" value="1"/>
</dbReference>
<evidence type="ECO:0000313" key="7">
    <source>
        <dbReference type="EMBL" id="EOL49128.1"/>
    </source>
</evidence>
<keyword evidence="8" id="KW-1185">Reference proteome</keyword>
<dbReference type="Pfam" id="PF01297">
    <property type="entry name" value="ZnuA"/>
    <property type="match status" value="1"/>
</dbReference>
<feature type="coiled-coil region" evidence="5">
    <location>
        <begin position="148"/>
        <end position="186"/>
    </location>
</feature>
<dbReference type="Proteomes" id="UP000013785">
    <property type="component" value="Unassembled WGS sequence"/>
</dbReference>
<dbReference type="GO" id="GO:0030001">
    <property type="term" value="P:metal ion transport"/>
    <property type="evidence" value="ECO:0007669"/>
    <property type="project" value="InterPro"/>
</dbReference>
<organism evidence="7 8">
    <name type="scientific">Enterococcus phoeniculicola ATCC BAA-412</name>
    <dbReference type="NCBI Taxonomy" id="1158610"/>
    <lineage>
        <taxon>Bacteria</taxon>
        <taxon>Bacillati</taxon>
        <taxon>Bacillota</taxon>
        <taxon>Bacilli</taxon>
        <taxon>Lactobacillales</taxon>
        <taxon>Enterococcaceae</taxon>
        <taxon>Enterococcus</taxon>
    </lineage>
</organism>
<name>R3U6R0_9ENTE</name>
<dbReference type="InterPro" id="IPR050492">
    <property type="entry name" value="Bact_metal-bind_prot9"/>
</dbReference>
<dbReference type="InterPro" id="IPR006127">
    <property type="entry name" value="ZnuA-like"/>
</dbReference>
<dbReference type="OrthoDB" id="9810636at2"/>
<dbReference type="GO" id="GO:0046872">
    <property type="term" value="F:metal ion binding"/>
    <property type="evidence" value="ECO:0007669"/>
    <property type="project" value="InterPro"/>
</dbReference>
<sequence>MKKFGLLVSVFAGMLLLTACGERKTSSDSDKLQVMTTFYPMYEFTKQVVGEEGEVELLIPAGTEPHDYEPSAKDLAKISNADAFVYNSSELETWVPNVKKNLGENLIIEAASTIDLEAGEEDHDHEGETQGHHHELDPHVWLDPVLAVKEVENICDQLSKKYPEQKENFEKNARIYITELENLDKEFKEAFEGAKNKTFVTQHAAFGYLARQYGLTQEAISGVSPDQEPSPSRLAELKHYVEENDVKVIYFEENASSKVAETLSNETGVELAVLNPLESLTNKQIEQGETYLTVMKKNIESLKKSIQ</sequence>
<dbReference type="InterPro" id="IPR006129">
    <property type="entry name" value="AdhesinB"/>
</dbReference>
<comment type="similarity">
    <text evidence="1 4">Belongs to the bacterial solute-binding protein 9 family.</text>
</comment>
<dbReference type="eggNOG" id="COG0803">
    <property type="taxonomic scope" value="Bacteria"/>
</dbReference>
<dbReference type="AlphaFoldDB" id="R3U6R0"/>
<dbReference type="PRINTS" id="PR00690">
    <property type="entry name" value="ADHESNFAMILY"/>
</dbReference>
<proteinExistence type="inferred from homology"/>
<evidence type="ECO:0000256" key="1">
    <source>
        <dbReference type="ARBA" id="ARBA00011028"/>
    </source>
</evidence>
<dbReference type="PROSITE" id="PS51257">
    <property type="entry name" value="PROKAR_LIPOPROTEIN"/>
    <property type="match status" value="1"/>
</dbReference>
<evidence type="ECO:0000256" key="2">
    <source>
        <dbReference type="ARBA" id="ARBA00022448"/>
    </source>
</evidence>
<dbReference type="EMBL" id="AJAT01000006">
    <property type="protein sequence ID" value="EOL49128.1"/>
    <property type="molecule type" value="Genomic_DNA"/>
</dbReference>
<dbReference type="Gene3D" id="3.40.50.1980">
    <property type="entry name" value="Nitrogenase molybdenum iron protein domain"/>
    <property type="match status" value="2"/>
</dbReference>
<dbReference type="PATRIC" id="fig|1158610.3.peg.202"/>
<gene>
    <name evidence="7" type="ORF">UC3_00223</name>
</gene>
<evidence type="ECO:0000256" key="3">
    <source>
        <dbReference type="ARBA" id="ARBA00022729"/>
    </source>
</evidence>
<feature type="chain" id="PRO_5004362887" evidence="6">
    <location>
        <begin position="22"/>
        <end position="307"/>
    </location>
</feature>
<dbReference type="PANTHER" id="PTHR42953:SF3">
    <property type="entry name" value="HIGH-AFFINITY ZINC UPTAKE SYSTEM PROTEIN ZNUA"/>
    <property type="match status" value="1"/>
</dbReference>
<dbReference type="HOGENOM" id="CLU_016838_1_0_9"/>
<evidence type="ECO:0000256" key="5">
    <source>
        <dbReference type="SAM" id="Coils"/>
    </source>
</evidence>